<proteinExistence type="predicted"/>
<evidence type="ECO:0000313" key="1">
    <source>
        <dbReference type="EMBL" id="REH02027.1"/>
    </source>
</evidence>
<dbReference type="EMBL" id="QUNI01000001">
    <property type="protein sequence ID" value="REH02027.1"/>
    <property type="molecule type" value="Genomic_DNA"/>
</dbReference>
<accession>A0A3E0EXZ9</accession>
<sequence length="161" mass="18720">MASCSNQENKYTNFFYKMESAPEEPIIDFSTIDCLNESNQKAIELSSKSLRLTTDLKTLELLLKIKRDHKKINSDFKRLTNDNLIIIPKPIYNIDVSNDTIHHQKPEFVILKKLQTEIKNQITSFDIIEKKTKNNDFKLFAIQSKRILNDNNEALKTLLSS</sequence>
<evidence type="ECO:0000313" key="2">
    <source>
        <dbReference type="Proteomes" id="UP000257136"/>
    </source>
</evidence>
<comment type="caution">
    <text evidence="1">The sequence shown here is derived from an EMBL/GenBank/DDBJ whole genome shotgun (WGS) entry which is preliminary data.</text>
</comment>
<organism evidence="1 2">
    <name type="scientific">Flavobacterium aquicola</name>
    <dbReference type="NCBI Taxonomy" id="1682742"/>
    <lineage>
        <taxon>Bacteria</taxon>
        <taxon>Pseudomonadati</taxon>
        <taxon>Bacteroidota</taxon>
        <taxon>Flavobacteriia</taxon>
        <taxon>Flavobacteriales</taxon>
        <taxon>Flavobacteriaceae</taxon>
        <taxon>Flavobacterium</taxon>
    </lineage>
</organism>
<protein>
    <recommendedName>
        <fullName evidence="3">DUF4142 domain-containing protein</fullName>
    </recommendedName>
</protein>
<reference evidence="1 2" key="1">
    <citation type="submission" date="2018-08" db="EMBL/GenBank/DDBJ databases">
        <title>Genomic Encyclopedia of Archaeal and Bacterial Type Strains, Phase II (KMG-II): from individual species to whole genera.</title>
        <authorList>
            <person name="Goeker M."/>
        </authorList>
    </citation>
    <scope>NUCLEOTIDE SEQUENCE [LARGE SCALE GENOMIC DNA]</scope>
    <source>
        <strain evidence="1 2">DSM 100880</strain>
    </source>
</reference>
<keyword evidence="2" id="KW-1185">Reference proteome</keyword>
<evidence type="ECO:0008006" key="3">
    <source>
        <dbReference type="Google" id="ProtNLM"/>
    </source>
</evidence>
<dbReference type="Proteomes" id="UP000257136">
    <property type="component" value="Unassembled WGS sequence"/>
</dbReference>
<gene>
    <name evidence="1" type="ORF">C8P67_101515</name>
</gene>
<dbReference type="AlphaFoldDB" id="A0A3E0EXZ9"/>
<name>A0A3E0EXZ9_9FLAO</name>